<reference evidence="1 2" key="1">
    <citation type="journal article" date="2016" name="Nat. Commun.">
        <title>Extremotolerant tardigrade genome and improved radiotolerance of human cultured cells by tardigrade-unique protein.</title>
        <authorList>
            <person name="Hashimoto T."/>
            <person name="Horikawa D.D."/>
            <person name="Saito Y."/>
            <person name="Kuwahara H."/>
            <person name="Kozuka-Hata H."/>
            <person name="Shin-I T."/>
            <person name="Minakuchi Y."/>
            <person name="Ohishi K."/>
            <person name="Motoyama A."/>
            <person name="Aizu T."/>
            <person name="Enomoto A."/>
            <person name="Kondo K."/>
            <person name="Tanaka S."/>
            <person name="Hara Y."/>
            <person name="Koshikawa S."/>
            <person name="Sagara H."/>
            <person name="Miura T."/>
            <person name="Yokobori S."/>
            <person name="Miyagawa K."/>
            <person name="Suzuki Y."/>
            <person name="Kubo T."/>
            <person name="Oyama M."/>
            <person name="Kohara Y."/>
            <person name="Fujiyama A."/>
            <person name="Arakawa K."/>
            <person name="Katayama T."/>
            <person name="Toyoda A."/>
            <person name="Kunieda T."/>
        </authorList>
    </citation>
    <scope>NUCLEOTIDE SEQUENCE [LARGE SCALE GENOMIC DNA]</scope>
    <source>
        <strain evidence="1 2">YOKOZUNA-1</strain>
    </source>
</reference>
<keyword evidence="2" id="KW-1185">Reference proteome</keyword>
<protein>
    <submittedName>
        <fullName evidence="1">Uncharacterized protein</fullName>
    </submittedName>
</protein>
<organism evidence="1 2">
    <name type="scientific">Ramazzottius varieornatus</name>
    <name type="common">Water bear</name>
    <name type="synonym">Tardigrade</name>
    <dbReference type="NCBI Taxonomy" id="947166"/>
    <lineage>
        <taxon>Eukaryota</taxon>
        <taxon>Metazoa</taxon>
        <taxon>Ecdysozoa</taxon>
        <taxon>Tardigrada</taxon>
        <taxon>Eutardigrada</taxon>
        <taxon>Parachela</taxon>
        <taxon>Hypsibioidea</taxon>
        <taxon>Ramazzottiidae</taxon>
        <taxon>Ramazzottius</taxon>
    </lineage>
</organism>
<evidence type="ECO:0000313" key="1">
    <source>
        <dbReference type="EMBL" id="GAV02606.1"/>
    </source>
</evidence>
<dbReference type="AlphaFoldDB" id="A0A1D1VP48"/>
<sequence length="79" mass="8979">MYQLPSDPACTIKHAHGNHTFQPSVLTVKVHLLSAHFHLSHLSHLSQRMISFRDYRIAPGVPPANVKLKIEKIRECSIK</sequence>
<dbReference type="Proteomes" id="UP000186922">
    <property type="component" value="Unassembled WGS sequence"/>
</dbReference>
<proteinExistence type="predicted"/>
<accession>A0A1D1VP48</accession>
<name>A0A1D1VP48_RAMVA</name>
<gene>
    <name evidence="1" type="primary">RvY_13147-1</name>
    <name evidence="1" type="synonym">RvY_13147.1</name>
    <name evidence="1" type="ORF">RvY_13147</name>
</gene>
<dbReference type="EMBL" id="BDGG01000008">
    <property type="protein sequence ID" value="GAV02606.1"/>
    <property type="molecule type" value="Genomic_DNA"/>
</dbReference>
<evidence type="ECO:0000313" key="2">
    <source>
        <dbReference type="Proteomes" id="UP000186922"/>
    </source>
</evidence>
<comment type="caution">
    <text evidence="1">The sequence shown here is derived from an EMBL/GenBank/DDBJ whole genome shotgun (WGS) entry which is preliminary data.</text>
</comment>